<keyword evidence="2" id="KW-0472">Membrane</keyword>
<evidence type="ECO:0000256" key="2">
    <source>
        <dbReference type="SAM" id="Phobius"/>
    </source>
</evidence>
<feature type="region of interest" description="Disordered" evidence="1">
    <location>
        <begin position="44"/>
        <end position="77"/>
    </location>
</feature>
<accession>A0A822ZAW8</accession>
<name>A0A822ZAW8_NELNU</name>
<dbReference type="AlphaFoldDB" id="A0A822ZAW8"/>
<gene>
    <name evidence="3" type="ORF">HUJ06_014918</name>
</gene>
<evidence type="ECO:0000313" key="3">
    <source>
        <dbReference type="EMBL" id="DAD40595.1"/>
    </source>
</evidence>
<dbReference type="PANTHER" id="PTHR31721:SF3">
    <property type="entry name" value="EXPRESSED PROTEIN"/>
    <property type="match status" value="1"/>
</dbReference>
<dbReference type="PANTHER" id="PTHR31721">
    <property type="entry name" value="OS06G0710300 PROTEIN"/>
    <property type="match status" value="1"/>
</dbReference>
<evidence type="ECO:0000256" key="1">
    <source>
        <dbReference type="SAM" id="MobiDB-lite"/>
    </source>
</evidence>
<keyword evidence="2" id="KW-0812">Transmembrane</keyword>
<dbReference type="Proteomes" id="UP000607653">
    <property type="component" value="Unassembled WGS sequence"/>
</dbReference>
<comment type="caution">
    <text evidence="3">The sequence shown here is derived from an EMBL/GenBank/DDBJ whole genome shotgun (WGS) entry which is preliminary data.</text>
</comment>
<dbReference type="EMBL" id="DUZY01000005">
    <property type="protein sequence ID" value="DAD40595.1"/>
    <property type="molecule type" value="Genomic_DNA"/>
</dbReference>
<proteinExistence type="predicted"/>
<feature type="transmembrane region" description="Helical" evidence="2">
    <location>
        <begin position="123"/>
        <end position="146"/>
    </location>
</feature>
<keyword evidence="2" id="KW-1133">Transmembrane helix</keyword>
<feature type="transmembrane region" description="Helical" evidence="2">
    <location>
        <begin position="175"/>
        <end position="195"/>
    </location>
</feature>
<feature type="compositionally biased region" description="Polar residues" evidence="1">
    <location>
        <begin position="59"/>
        <end position="77"/>
    </location>
</feature>
<keyword evidence="4" id="KW-1185">Reference proteome</keyword>
<protein>
    <submittedName>
        <fullName evidence="3">Uncharacterized protein</fullName>
    </submittedName>
</protein>
<evidence type="ECO:0000313" key="4">
    <source>
        <dbReference type="Proteomes" id="UP000607653"/>
    </source>
</evidence>
<reference evidence="3 4" key="1">
    <citation type="journal article" date="2020" name="Mol. Biol. Evol.">
        <title>Distinct Expression and Methylation Patterns for Genes with Different Fates following a Single Whole-Genome Duplication in Flowering Plants.</title>
        <authorList>
            <person name="Shi T."/>
            <person name="Rahmani R.S."/>
            <person name="Gugger P.F."/>
            <person name="Wang M."/>
            <person name="Li H."/>
            <person name="Zhang Y."/>
            <person name="Li Z."/>
            <person name="Wang Q."/>
            <person name="Van de Peer Y."/>
            <person name="Marchal K."/>
            <person name="Chen J."/>
        </authorList>
    </citation>
    <scope>NUCLEOTIDE SEQUENCE [LARGE SCALE GENOMIC DNA]</scope>
    <source>
        <tissue evidence="3">Leaf</tissue>
    </source>
</reference>
<organism evidence="3 4">
    <name type="scientific">Nelumbo nucifera</name>
    <name type="common">Sacred lotus</name>
    <dbReference type="NCBI Taxonomy" id="4432"/>
    <lineage>
        <taxon>Eukaryota</taxon>
        <taxon>Viridiplantae</taxon>
        <taxon>Streptophyta</taxon>
        <taxon>Embryophyta</taxon>
        <taxon>Tracheophyta</taxon>
        <taxon>Spermatophyta</taxon>
        <taxon>Magnoliopsida</taxon>
        <taxon>Proteales</taxon>
        <taxon>Nelumbonaceae</taxon>
        <taxon>Nelumbo</taxon>
    </lineage>
</organism>
<sequence>MAVPSSLLRSSNPRRFILPSSLNLNSHPPTSLWCLSKAGANGHKGISNNGERKSKVATKASTASESVVSSQPQTSSGAHLSSMVADVKLVLFRILEPAVKVKRKSWKLQAEMLIEKVILDCRFFSLLAVMGSLVGSILCFVEVKYFPLQKKLIDFPKPFENVNPSYYDKDFYSDVSIAGLLPCSGIIFPVFLQYVQKSR</sequence>